<dbReference type="SUPFAM" id="SSF52047">
    <property type="entry name" value="RNI-like"/>
    <property type="match status" value="1"/>
</dbReference>
<evidence type="ECO:0000256" key="1">
    <source>
        <dbReference type="SAM" id="MobiDB-lite"/>
    </source>
</evidence>
<proteinExistence type="predicted"/>
<dbReference type="EMBL" id="KZ805374">
    <property type="protein sequence ID" value="PVI00386.1"/>
    <property type="molecule type" value="Genomic_DNA"/>
</dbReference>
<evidence type="ECO:0008006" key="4">
    <source>
        <dbReference type="Google" id="ProtNLM"/>
    </source>
</evidence>
<organism evidence="2 3">
    <name type="scientific">Periconia macrospinosa</name>
    <dbReference type="NCBI Taxonomy" id="97972"/>
    <lineage>
        <taxon>Eukaryota</taxon>
        <taxon>Fungi</taxon>
        <taxon>Dikarya</taxon>
        <taxon>Ascomycota</taxon>
        <taxon>Pezizomycotina</taxon>
        <taxon>Dothideomycetes</taxon>
        <taxon>Pleosporomycetidae</taxon>
        <taxon>Pleosporales</taxon>
        <taxon>Massarineae</taxon>
        <taxon>Periconiaceae</taxon>
        <taxon>Periconia</taxon>
    </lineage>
</organism>
<keyword evidence="3" id="KW-1185">Reference proteome</keyword>
<sequence>MAIPSAAISNRSIVSTILHHLSGMKYKDRRQNGPDEPVEFLEFRPTLVPAILVNRLWADEGTGILWRRYPHLPALRWVSPPRRQYYADKVQHVFVMSPPEGSVGDLDYLEGLQWPNLKSLEFEVDFQRHGKLFAPMLHGSLEHLELFGMQSGDSEYISNTVFPELFKSCSGLKRIRIGPDVIEDENPIHTNTLFELLDSVPTLESIEVKGANFVDKDALFARLSQRPDLQNLEIDLDPGLDLLPLLSGPNALASPFSSLKRVQLMCYPEVALALPVHLGLLEEFQIDIARIPDQSSEVTDVDIIDRCLEELLNCPNLRAIKIGVGLLAEDFPSISSYPKLSGQSLAKLAAACSNLEDISILTVEPFSIDGSSISSQEFDDFCKALPRLRSINLKLHPTTATALTSTALQSLAVHCPDLEVLRLKIACELPDLPGSTDALQIPLDELTILDTHTPADSSEPASAVPTASQPTETTTTTATTTPNAPATTVIPLFPKLTHLALSRPSTALCPTNDTYTVSPTASSFSTAATLDPSTEELLVRTWALPLHTHFPRIEILEAWGDHTGQDNESLNYFLPLDEILASTWEFLSGVEQDLWEADDNDDDYGYEDGGRGFYGGEEGYGEEDSWHTFDSGEDWEKASLMNEFVDVRGAAVVKVLELCEEEGVEEEASPGELIAGKELFTEADILDHVEY</sequence>
<dbReference type="OrthoDB" id="2305901at2759"/>
<evidence type="ECO:0000313" key="3">
    <source>
        <dbReference type="Proteomes" id="UP000244855"/>
    </source>
</evidence>
<feature type="compositionally biased region" description="Low complexity" evidence="1">
    <location>
        <begin position="465"/>
        <end position="486"/>
    </location>
</feature>
<name>A0A2V1DQX3_9PLEO</name>
<dbReference type="Proteomes" id="UP000244855">
    <property type="component" value="Unassembled WGS sequence"/>
</dbReference>
<dbReference type="Gene3D" id="3.80.10.10">
    <property type="entry name" value="Ribonuclease Inhibitor"/>
    <property type="match status" value="1"/>
</dbReference>
<feature type="region of interest" description="Disordered" evidence="1">
    <location>
        <begin position="452"/>
        <end position="486"/>
    </location>
</feature>
<protein>
    <recommendedName>
        <fullName evidence="4">RNI-like protein</fullName>
    </recommendedName>
</protein>
<dbReference type="AlphaFoldDB" id="A0A2V1DQX3"/>
<gene>
    <name evidence="2" type="ORF">DM02DRAFT_728596</name>
</gene>
<reference evidence="2 3" key="1">
    <citation type="journal article" date="2018" name="Sci. Rep.">
        <title>Comparative genomics provides insights into the lifestyle and reveals functional heterogeneity of dark septate endophytic fungi.</title>
        <authorList>
            <person name="Knapp D.G."/>
            <person name="Nemeth J.B."/>
            <person name="Barry K."/>
            <person name="Hainaut M."/>
            <person name="Henrissat B."/>
            <person name="Johnson J."/>
            <person name="Kuo A."/>
            <person name="Lim J.H.P."/>
            <person name="Lipzen A."/>
            <person name="Nolan M."/>
            <person name="Ohm R.A."/>
            <person name="Tamas L."/>
            <person name="Grigoriev I.V."/>
            <person name="Spatafora J.W."/>
            <person name="Nagy L.G."/>
            <person name="Kovacs G.M."/>
        </authorList>
    </citation>
    <scope>NUCLEOTIDE SEQUENCE [LARGE SCALE GENOMIC DNA]</scope>
    <source>
        <strain evidence="2 3">DSE2036</strain>
    </source>
</reference>
<evidence type="ECO:0000313" key="2">
    <source>
        <dbReference type="EMBL" id="PVI00386.1"/>
    </source>
</evidence>
<accession>A0A2V1DQX3</accession>
<dbReference type="InterPro" id="IPR032675">
    <property type="entry name" value="LRR_dom_sf"/>
</dbReference>